<evidence type="ECO:0000313" key="1">
    <source>
        <dbReference type="EMBL" id="KAL3651565.1"/>
    </source>
</evidence>
<comment type="caution">
    <text evidence="1">The sequence shown here is derived from an EMBL/GenBank/DDBJ whole genome shotgun (WGS) entry which is preliminary data.</text>
</comment>
<protein>
    <recommendedName>
        <fullName evidence="3">Retrotransposon Copia-like N-terminal domain-containing protein</fullName>
    </recommendedName>
</protein>
<accession>A0ABD3EEL1</accession>
<evidence type="ECO:0000313" key="2">
    <source>
        <dbReference type="Proteomes" id="UP001632038"/>
    </source>
</evidence>
<dbReference type="EMBL" id="JAVIJP010000006">
    <property type="protein sequence ID" value="KAL3651565.1"/>
    <property type="molecule type" value="Genomic_DNA"/>
</dbReference>
<gene>
    <name evidence="1" type="ORF">CASFOL_004567</name>
</gene>
<dbReference type="PANTHER" id="PTHR37610">
    <property type="entry name" value="CCHC-TYPE DOMAIN-CONTAINING PROTEIN"/>
    <property type="match status" value="1"/>
</dbReference>
<evidence type="ECO:0008006" key="3">
    <source>
        <dbReference type="Google" id="ProtNLM"/>
    </source>
</evidence>
<dbReference type="Proteomes" id="UP001632038">
    <property type="component" value="Unassembled WGS sequence"/>
</dbReference>
<dbReference type="AlphaFoldDB" id="A0ABD3EEL1"/>
<reference evidence="2" key="1">
    <citation type="journal article" date="2024" name="IScience">
        <title>Strigolactones Initiate the Formation of Haustorium-like Structures in Castilleja.</title>
        <authorList>
            <person name="Buerger M."/>
            <person name="Peterson D."/>
            <person name="Chory J."/>
        </authorList>
    </citation>
    <scope>NUCLEOTIDE SEQUENCE [LARGE SCALE GENOMIC DNA]</scope>
</reference>
<keyword evidence="2" id="KW-1185">Reference proteome</keyword>
<organism evidence="1 2">
    <name type="scientific">Castilleja foliolosa</name>
    <dbReference type="NCBI Taxonomy" id="1961234"/>
    <lineage>
        <taxon>Eukaryota</taxon>
        <taxon>Viridiplantae</taxon>
        <taxon>Streptophyta</taxon>
        <taxon>Embryophyta</taxon>
        <taxon>Tracheophyta</taxon>
        <taxon>Spermatophyta</taxon>
        <taxon>Magnoliopsida</taxon>
        <taxon>eudicotyledons</taxon>
        <taxon>Gunneridae</taxon>
        <taxon>Pentapetalae</taxon>
        <taxon>asterids</taxon>
        <taxon>lamiids</taxon>
        <taxon>Lamiales</taxon>
        <taxon>Orobanchaceae</taxon>
        <taxon>Pedicularideae</taxon>
        <taxon>Castillejinae</taxon>
        <taxon>Castilleja</taxon>
    </lineage>
</organism>
<name>A0ABD3EEL1_9LAMI</name>
<dbReference type="PANTHER" id="PTHR37610:SF38">
    <property type="entry name" value="RETROTRANSPOSON COPIA-LIKE N-TERMINAL DOMAIN-CONTAINING PROTEIN"/>
    <property type="match status" value="1"/>
</dbReference>
<sequence length="181" mass="21117">MSLSDDSKTLEQKTTENKDLTFRIVEILRNKNYGFVKTQFLQSPNIEPKLNEKNYSIWARKVKIALGGRGRWHHITGVPEPLKINEPDYYIWEQNDLQVLSWIIDSMENDLIGQFIEYFGKEFMKLIVVAMTLYKFMILISKEIDCNKGSSRSKNIIKIAKVFGAKLIGVILMIWKRLIIS</sequence>
<proteinExistence type="predicted"/>